<dbReference type="EMBL" id="KQ426953">
    <property type="protein sequence ID" value="KOF67567.1"/>
    <property type="molecule type" value="Genomic_DNA"/>
</dbReference>
<organism evidence="2">
    <name type="scientific">Octopus bimaculoides</name>
    <name type="common">California two-spotted octopus</name>
    <dbReference type="NCBI Taxonomy" id="37653"/>
    <lineage>
        <taxon>Eukaryota</taxon>
        <taxon>Metazoa</taxon>
        <taxon>Spiralia</taxon>
        <taxon>Lophotrochozoa</taxon>
        <taxon>Mollusca</taxon>
        <taxon>Cephalopoda</taxon>
        <taxon>Coleoidea</taxon>
        <taxon>Octopodiformes</taxon>
        <taxon>Octopoda</taxon>
        <taxon>Incirrata</taxon>
        <taxon>Octopodidae</taxon>
        <taxon>Octopus</taxon>
    </lineage>
</organism>
<sequence>MAVLVACVCLRMSLHMYNYKNNCGRCVHTPLCFSYIFENLDVLPSIVIIHPFSFYSHTYLHVYLYVFIYLWLHITMYCYLQCFISLCQPIFLLVFLLITLVKYNKISLPVGPRKFTFLFQIAFMCLLFFIFRSVLYPFISLSSFILHLFKSRHHSFIKPFWIAFILYIIHEKTL</sequence>
<proteinExistence type="predicted"/>
<feature type="transmembrane region" description="Helical" evidence="1">
    <location>
        <begin position="58"/>
        <end position="77"/>
    </location>
</feature>
<evidence type="ECO:0000256" key="1">
    <source>
        <dbReference type="SAM" id="Phobius"/>
    </source>
</evidence>
<keyword evidence="1" id="KW-1133">Transmembrane helix</keyword>
<accession>A0A0L8FSE4</accession>
<keyword evidence="1" id="KW-0472">Membrane</keyword>
<gene>
    <name evidence="2" type="ORF">OCBIM_22009330mg</name>
</gene>
<protein>
    <submittedName>
        <fullName evidence="2">Uncharacterized protein</fullName>
    </submittedName>
</protein>
<keyword evidence="1" id="KW-0812">Transmembrane</keyword>
<feature type="transmembrane region" description="Helical" evidence="1">
    <location>
        <begin position="83"/>
        <end position="103"/>
    </location>
</feature>
<feature type="transmembrane region" description="Helical" evidence="1">
    <location>
        <begin position="115"/>
        <end position="139"/>
    </location>
</feature>
<name>A0A0L8FSE4_OCTBM</name>
<reference evidence="2" key="1">
    <citation type="submission" date="2015-07" db="EMBL/GenBank/DDBJ databases">
        <title>MeaNS - Measles Nucleotide Surveillance Program.</title>
        <authorList>
            <person name="Tran T."/>
            <person name="Druce J."/>
        </authorList>
    </citation>
    <scope>NUCLEOTIDE SEQUENCE</scope>
    <source>
        <strain evidence="2">UCB-OBI-ISO-001</strain>
        <tissue evidence="2">Gonad</tissue>
    </source>
</reference>
<evidence type="ECO:0000313" key="2">
    <source>
        <dbReference type="EMBL" id="KOF67567.1"/>
    </source>
</evidence>
<dbReference type="AlphaFoldDB" id="A0A0L8FSE4"/>